<dbReference type="RefSeq" id="WP_338530007.1">
    <property type="nucleotide sequence ID" value="NZ_CP030941.1"/>
</dbReference>
<evidence type="ECO:0000313" key="2">
    <source>
        <dbReference type="EMBL" id="UUP17699.1"/>
    </source>
</evidence>
<evidence type="ECO:0000313" key="3">
    <source>
        <dbReference type="Proteomes" id="UP001342418"/>
    </source>
</evidence>
<sequence>MIGNWNEKKVLAVAVGLVAILFAIGWLSREDPSHQPYLKIMGGGFVFNYRNAEVFYGFTAQVVRPLASGSIIEASFEDPGGGGPHQASERVSPMTDRYSLRSPPVRGVEAGKPYKVVISVYDRQREKLIWRTERSYKSQISDKVVPDAPLTVGPGYHLNPEPAARPGG</sequence>
<keyword evidence="3" id="KW-1185">Reference proteome</keyword>
<dbReference type="EMBL" id="CP030941">
    <property type="protein sequence ID" value="UUP17699.1"/>
    <property type="molecule type" value="Genomic_DNA"/>
</dbReference>
<organism evidence="2 3">
    <name type="scientific">Nitratireductor thuwali</name>
    <dbReference type="NCBI Taxonomy" id="2267699"/>
    <lineage>
        <taxon>Bacteria</taxon>
        <taxon>Pseudomonadati</taxon>
        <taxon>Pseudomonadota</taxon>
        <taxon>Alphaproteobacteria</taxon>
        <taxon>Hyphomicrobiales</taxon>
        <taxon>Phyllobacteriaceae</taxon>
        <taxon>Nitratireductor</taxon>
    </lineage>
</organism>
<feature type="region of interest" description="Disordered" evidence="1">
    <location>
        <begin position="77"/>
        <end position="98"/>
    </location>
</feature>
<evidence type="ECO:0000256" key="1">
    <source>
        <dbReference type="SAM" id="MobiDB-lite"/>
    </source>
</evidence>
<gene>
    <name evidence="2" type="ORF">NTH_02169</name>
</gene>
<protein>
    <submittedName>
        <fullName evidence="2">Uncharacterized protein</fullName>
    </submittedName>
</protein>
<name>A0ABY5MLH8_9HYPH</name>
<proteinExistence type="predicted"/>
<reference evidence="2 3" key="1">
    <citation type="submission" date="2018-07" db="EMBL/GenBank/DDBJ databases">
        <title>Genome sequence of Nitratireductor thuwali#1536.</title>
        <authorList>
            <person name="Michoud G."/>
            <person name="Merlino G."/>
            <person name="Sefrji F.O."/>
            <person name="Daffonchio D."/>
        </authorList>
    </citation>
    <scope>NUCLEOTIDE SEQUENCE [LARGE SCALE GENOMIC DNA]</scope>
    <source>
        <strain evidence="3">Nit1536</strain>
    </source>
</reference>
<accession>A0ABY5MLH8</accession>
<feature type="region of interest" description="Disordered" evidence="1">
    <location>
        <begin position="149"/>
        <end position="168"/>
    </location>
</feature>
<dbReference type="Proteomes" id="UP001342418">
    <property type="component" value="Chromosome"/>
</dbReference>